<dbReference type="EMBL" id="DMND01000111">
    <property type="protein sequence ID" value="HAN27677.1"/>
    <property type="molecule type" value="Genomic_DNA"/>
</dbReference>
<reference evidence="1 2" key="1">
    <citation type="journal article" date="2018" name="Nat. Biotechnol.">
        <title>A standardized bacterial taxonomy based on genome phylogeny substantially revises the tree of life.</title>
        <authorList>
            <person name="Parks D.H."/>
            <person name="Chuvochina M."/>
            <person name="Waite D.W."/>
            <person name="Rinke C."/>
            <person name="Skarshewski A."/>
            <person name="Chaumeil P.A."/>
            <person name="Hugenholtz P."/>
        </authorList>
    </citation>
    <scope>NUCLEOTIDE SEQUENCE [LARGE SCALE GENOMIC DNA]</scope>
    <source>
        <strain evidence="1">UBA9158</strain>
    </source>
</reference>
<name>A0A3C1KLZ0_9GAMM</name>
<proteinExistence type="predicted"/>
<sequence>MGTVKRRSRQRLEDRDTITLAWDKGQPPPQEAFQPDKRDDLIDVVFFRWADTQNPALTQPYLRDWLEALRIGKAAA</sequence>
<dbReference type="Proteomes" id="UP000259273">
    <property type="component" value="Unassembled WGS sequence"/>
</dbReference>
<evidence type="ECO:0000313" key="1">
    <source>
        <dbReference type="EMBL" id="HAN27677.1"/>
    </source>
</evidence>
<protein>
    <submittedName>
        <fullName evidence="1">Uncharacterized protein</fullName>
    </submittedName>
</protein>
<evidence type="ECO:0000313" key="2">
    <source>
        <dbReference type="Proteomes" id="UP000259273"/>
    </source>
</evidence>
<dbReference type="AlphaFoldDB" id="A0A3C1KLZ0"/>
<gene>
    <name evidence="1" type="ORF">DCP75_08150</name>
</gene>
<accession>A0A3C1KLZ0</accession>
<organism evidence="1 2">
    <name type="scientific">Haliea salexigens</name>
    <dbReference type="NCBI Taxonomy" id="287487"/>
    <lineage>
        <taxon>Bacteria</taxon>
        <taxon>Pseudomonadati</taxon>
        <taxon>Pseudomonadota</taxon>
        <taxon>Gammaproteobacteria</taxon>
        <taxon>Cellvibrionales</taxon>
        <taxon>Halieaceae</taxon>
        <taxon>Haliea</taxon>
    </lineage>
</organism>
<comment type="caution">
    <text evidence="1">The sequence shown here is derived from an EMBL/GenBank/DDBJ whole genome shotgun (WGS) entry which is preliminary data.</text>
</comment>